<protein>
    <submittedName>
        <fullName evidence="2">Uncharacterized protein</fullName>
    </submittedName>
</protein>
<feature type="compositionally biased region" description="Acidic residues" evidence="1">
    <location>
        <begin position="460"/>
        <end position="484"/>
    </location>
</feature>
<feature type="compositionally biased region" description="Low complexity" evidence="1">
    <location>
        <begin position="1194"/>
        <end position="1204"/>
    </location>
</feature>
<feature type="compositionally biased region" description="Polar residues" evidence="1">
    <location>
        <begin position="1258"/>
        <end position="1267"/>
    </location>
</feature>
<feature type="compositionally biased region" description="Pro residues" evidence="1">
    <location>
        <begin position="1162"/>
        <end position="1174"/>
    </location>
</feature>
<feature type="region of interest" description="Disordered" evidence="1">
    <location>
        <begin position="838"/>
        <end position="890"/>
    </location>
</feature>
<evidence type="ECO:0000313" key="3">
    <source>
        <dbReference type="Proteomes" id="UP000297595"/>
    </source>
</evidence>
<feature type="compositionally biased region" description="Polar residues" evidence="1">
    <location>
        <begin position="508"/>
        <end position="519"/>
    </location>
</feature>
<feature type="compositionally biased region" description="Polar residues" evidence="1">
    <location>
        <begin position="1488"/>
        <end position="1500"/>
    </location>
</feature>
<feature type="compositionally biased region" description="Polar residues" evidence="1">
    <location>
        <begin position="1313"/>
        <end position="1323"/>
    </location>
</feature>
<feature type="compositionally biased region" description="Basic and acidic residues" evidence="1">
    <location>
        <begin position="490"/>
        <end position="502"/>
    </location>
</feature>
<dbReference type="Proteomes" id="UP000297595">
    <property type="component" value="Unassembled WGS sequence"/>
</dbReference>
<feature type="compositionally biased region" description="Basic and acidic residues" evidence="1">
    <location>
        <begin position="583"/>
        <end position="595"/>
    </location>
</feature>
<sequence>MFGHKKSKRPQQSPSQPTNQFALAAARAIVPPRSQTPTLSAAAAAAALHASPKQVTSPASLVTRRMERRGSISSITSAPPGFASPISGVGRRGSDASMTERIGWLRGTDEHGTSSSSRPGSRQRPISREVVASPTKGVGKRVSIEDHRSSATTTTTTTTKPKTLGQLESKHVPKTGKVAPKSVVKGGNKTKAARELVEEESIREVKNTSKPRKANSKPKPSPEPTHAAAVVAAVAVASAGSRKSQPKAKAKAKAKPKPKPVEPVYSSESEEESEEEPPAQTYSDSESDDEEEQFEEPPPPPPPSTNLKKSLRNKKAEPIDDGVISLKKSLRSAPVETAAKGPAKKKNVHAQTHSDTQGGMLSRGTMRTTVREDMEPIIDEARERQRLASKAAKASALQDSAHAPRRQEEPPRAATGPSDAVKALALQIMREQQAKNAGKPVILESSRAKKRAAAAAVQDSDSDSDPEPEPEQEPDTHIDEDEAFAAEQQEESRLTKEEDRQVYKRHQYNGSVSSVTSFMSDLESIPEEAGDQGLKDGKKKKKKRPAPESVIIPGRDGVPALPSSPILEKERMRIAQVASPEPPKSHSVERKRTLEKLTGATATPAAITTDDIAVEDPKGSPPSSATLTEEVTQPVVIHTIPPTPPYTIDKLHPPPRLFDAGSSDEDVKPAIKTNGTALKPKTKSSPPPRETHSPRPMKRHSPPPRSVSPAKSAMKHTQHHEGSDRSSILSAEDGSVGGHNRRKAARVSFSEDPSVVEMDDDSYHYKPIHSALDTVTEKKTVTKSVGAVSFSSVSRTRVERTPSPEPSSLVAAQAAAPIEHSSDHRLGGLIGAGLLGKLTKGKGKKESGRHSPVPQKMGSHDPLAPEVRSMSPAPSISDDDLESENETPATVEFAKAMPIVAAVATPPLAMSTPPPTSTSPALFAVKSPTPEQPKEAQISAGHTPPVVEVKPIFPPPASDPSTTLSENIAHGRPVVFKDDSGEDEDHFSDAYEDLDHVVLSATGSGAVIGVTAAHVHSPGIAITTEGQSAVVDTVVLPSISEVADQPVDITTPPRSLPPQIVGTLLPEEIVTDEREHAHTILSPKPIKPVSPKVISAGLTSSPSPPIVYTPPPVVKAKATNGVPKSMGTKATKAAKATKPRSDLDESQHAPKPKKAKTTAAPAPAPVPVPVPAPAPTASRRLSKSKPSPVPAPVAAPQRRLSVSSDDSESSFQRENPHRRAARRSQGFSMRTSMRDSTGRVPPSSATSPHESGLATSRLADTTASSRFESGFRTGRSIGTGGPRRREYSPDSSDDDRVRSLRAPAKVEKKSRFLGNSTLRNGSSGPPAGRPHSSLGFAPKGSSNTGRSGFRGFRSRFEDSSDDEDIQVAAAPRARPATTYRPLTPDSSDDELPVVQTNGNKAQQNGLKDSAWAPATANGDNYAFATDISADIAPKKKWWNFGSKRKSGTGSRPVSRANSMMSAAPAPLITNLPPPALDRRISDPDHFSSPMSTSAAQQRNQQLKKYRRLSGGSVNSIGSAKTWTPSLGTSTLVGSPSGVSSGNRNLTHGRLAELQEEDEEEHVLNNDTIDNGATNGKAQVVEPNGGVYGAPKAAKKKKFRGLRKIFGIDD</sequence>
<feature type="compositionally biased region" description="Low complexity" evidence="1">
    <location>
        <begin position="227"/>
        <end position="239"/>
    </location>
</feature>
<name>A0A8H2DSG8_ORBOL</name>
<feature type="compositionally biased region" description="Basic and acidic residues" evidence="1">
    <location>
        <begin position="192"/>
        <end position="207"/>
    </location>
</feature>
<reference evidence="2 3" key="1">
    <citation type="submission" date="2019-03" db="EMBL/GenBank/DDBJ databases">
        <title>Nematode-trapping fungi genome.</title>
        <authorList>
            <person name="Vidal-Diez De Ulzurrun G."/>
        </authorList>
    </citation>
    <scope>NUCLEOTIDE SEQUENCE [LARGE SCALE GENOMIC DNA]</scope>
    <source>
        <strain evidence="2 3">TWF154</strain>
    </source>
</reference>
<feature type="region of interest" description="Disordered" evidence="1">
    <location>
        <begin position="791"/>
        <end position="825"/>
    </location>
</feature>
<proteinExistence type="predicted"/>
<feature type="region of interest" description="Disordered" evidence="1">
    <location>
        <begin position="1118"/>
        <end position="1415"/>
    </location>
</feature>
<accession>A0A8H2DSG8</accession>
<feature type="compositionally biased region" description="Basic residues" evidence="1">
    <location>
        <begin position="244"/>
        <end position="258"/>
    </location>
</feature>
<dbReference type="PANTHER" id="PTHR48125:SF12">
    <property type="entry name" value="AT HOOK TRANSCRIPTION FACTOR FAMILY-RELATED"/>
    <property type="match status" value="1"/>
</dbReference>
<feature type="region of interest" description="Disordered" evidence="1">
    <location>
        <begin position="1483"/>
        <end position="1503"/>
    </location>
</feature>
<organism evidence="2 3">
    <name type="scientific">Orbilia oligospora</name>
    <name type="common">Nematode-trapping fungus</name>
    <name type="synonym">Arthrobotrys oligospora</name>
    <dbReference type="NCBI Taxonomy" id="2813651"/>
    <lineage>
        <taxon>Eukaryota</taxon>
        <taxon>Fungi</taxon>
        <taxon>Dikarya</taxon>
        <taxon>Ascomycota</taxon>
        <taxon>Pezizomycotina</taxon>
        <taxon>Orbiliomycetes</taxon>
        <taxon>Orbiliales</taxon>
        <taxon>Orbiliaceae</taxon>
        <taxon>Orbilia</taxon>
    </lineage>
</organism>
<feature type="compositionally biased region" description="Low complexity" evidence="1">
    <location>
        <begin position="598"/>
        <end position="611"/>
    </location>
</feature>
<feature type="compositionally biased region" description="Acidic residues" evidence="1">
    <location>
        <begin position="268"/>
        <end position="277"/>
    </location>
</feature>
<feature type="compositionally biased region" description="Basic and acidic residues" evidence="1">
    <location>
        <begin position="1139"/>
        <end position="1148"/>
    </location>
</feature>
<comment type="caution">
    <text evidence="2">The sequence shown here is derived from an EMBL/GenBank/DDBJ whole genome shotgun (WGS) entry which is preliminary data.</text>
</comment>
<evidence type="ECO:0000313" key="2">
    <source>
        <dbReference type="EMBL" id="TGJ66515.1"/>
    </source>
</evidence>
<dbReference type="PANTHER" id="PTHR48125">
    <property type="entry name" value="LP07818P1"/>
    <property type="match status" value="1"/>
</dbReference>
<feature type="compositionally biased region" description="Acidic residues" evidence="1">
    <location>
        <begin position="285"/>
        <end position="295"/>
    </location>
</feature>
<feature type="compositionally biased region" description="Basic and acidic residues" evidence="1">
    <location>
        <begin position="369"/>
        <end position="386"/>
    </location>
</feature>
<feature type="compositionally biased region" description="Basic and acidic residues" evidence="1">
    <location>
        <begin position="1283"/>
        <end position="1310"/>
    </location>
</feature>
<feature type="compositionally biased region" description="Low complexity" evidence="1">
    <location>
        <begin position="631"/>
        <end position="640"/>
    </location>
</feature>
<feature type="compositionally biased region" description="Polar residues" evidence="1">
    <location>
        <begin position="349"/>
        <end position="359"/>
    </location>
</feature>
<feature type="compositionally biased region" description="Low complexity" evidence="1">
    <location>
        <begin position="114"/>
        <end position="124"/>
    </location>
</feature>
<feature type="compositionally biased region" description="Low complexity" evidence="1">
    <location>
        <begin position="388"/>
        <end position="398"/>
    </location>
</feature>
<feature type="compositionally biased region" description="Polar residues" evidence="1">
    <location>
        <begin position="1394"/>
        <end position="1406"/>
    </location>
</feature>
<feature type="region of interest" description="Disordered" evidence="1">
    <location>
        <begin position="927"/>
        <end position="947"/>
    </location>
</feature>
<feature type="compositionally biased region" description="Polar residues" evidence="1">
    <location>
        <begin position="10"/>
        <end position="21"/>
    </location>
</feature>
<feature type="region of interest" description="Disordered" evidence="1">
    <location>
        <begin position="1"/>
        <end position="21"/>
    </location>
</feature>
<feature type="compositionally biased region" description="Low complexity" evidence="1">
    <location>
        <begin position="1368"/>
        <end position="1384"/>
    </location>
</feature>
<evidence type="ECO:0000256" key="1">
    <source>
        <dbReference type="SAM" id="MobiDB-lite"/>
    </source>
</evidence>
<dbReference type="EMBL" id="SOZJ01000005">
    <property type="protein sequence ID" value="TGJ66515.1"/>
    <property type="molecule type" value="Genomic_DNA"/>
</dbReference>
<feature type="region of interest" description="Disordered" evidence="1">
    <location>
        <begin position="67"/>
        <end position="754"/>
    </location>
</feature>
<feature type="compositionally biased region" description="Polar residues" evidence="1">
    <location>
        <begin position="621"/>
        <end position="630"/>
    </location>
</feature>
<gene>
    <name evidence="2" type="ORF">EYR41_008140</name>
</gene>